<protein>
    <recommendedName>
        <fullName evidence="5">Transcriptional regulator LacI/GalR-like sensor domain-containing protein</fullName>
    </recommendedName>
</protein>
<dbReference type="PANTHER" id="PTHR30146">
    <property type="entry name" value="LACI-RELATED TRANSCRIPTIONAL REPRESSOR"/>
    <property type="match status" value="1"/>
</dbReference>
<dbReference type="Pfam" id="PF13377">
    <property type="entry name" value="Peripla_BP_3"/>
    <property type="match status" value="1"/>
</dbReference>
<dbReference type="RefSeq" id="WP_338687766.1">
    <property type="nucleotide sequence ID" value="NZ_AP024702.1"/>
</dbReference>
<keyword evidence="4" id="KW-0804">Transcription</keyword>
<evidence type="ECO:0000256" key="4">
    <source>
        <dbReference type="ARBA" id="ARBA00023163"/>
    </source>
</evidence>
<dbReference type="SUPFAM" id="SSF46785">
    <property type="entry name" value="Winged helix' DNA-binding domain"/>
    <property type="match status" value="1"/>
</dbReference>
<dbReference type="Proteomes" id="UP001374893">
    <property type="component" value="Chromosome"/>
</dbReference>
<dbReference type="InterPro" id="IPR036390">
    <property type="entry name" value="WH_DNA-bd_sf"/>
</dbReference>
<name>A0ABM7RAA0_9BACT</name>
<proteinExistence type="predicted"/>
<evidence type="ECO:0000256" key="2">
    <source>
        <dbReference type="ARBA" id="ARBA00023015"/>
    </source>
</evidence>
<feature type="domain" description="Transcriptional regulator LacI/GalR-like sensor" evidence="5">
    <location>
        <begin position="192"/>
        <end position="350"/>
    </location>
</feature>
<dbReference type="Gene3D" id="3.40.50.2300">
    <property type="match status" value="2"/>
</dbReference>
<accession>A0ABM7RAA0</accession>
<dbReference type="PANTHER" id="PTHR30146:SF148">
    <property type="entry name" value="HTH-TYPE TRANSCRIPTIONAL REPRESSOR PURR-RELATED"/>
    <property type="match status" value="1"/>
</dbReference>
<dbReference type="InterPro" id="IPR028082">
    <property type="entry name" value="Peripla_BP_I"/>
</dbReference>
<keyword evidence="3" id="KW-0238">DNA-binding</keyword>
<gene>
    <name evidence="6" type="ORF">HAHE_02010</name>
</gene>
<keyword evidence="7" id="KW-1185">Reference proteome</keyword>
<evidence type="ECO:0000259" key="5">
    <source>
        <dbReference type="Pfam" id="PF13377"/>
    </source>
</evidence>
<evidence type="ECO:0000313" key="7">
    <source>
        <dbReference type="Proteomes" id="UP001374893"/>
    </source>
</evidence>
<keyword evidence="2" id="KW-0805">Transcription regulation</keyword>
<evidence type="ECO:0000256" key="3">
    <source>
        <dbReference type="ARBA" id="ARBA00023125"/>
    </source>
</evidence>
<evidence type="ECO:0000313" key="6">
    <source>
        <dbReference type="EMBL" id="BCX46293.1"/>
    </source>
</evidence>
<organism evidence="6 7">
    <name type="scientific">Haloferula helveola</name>
    <dbReference type="NCBI Taxonomy" id="490095"/>
    <lineage>
        <taxon>Bacteria</taxon>
        <taxon>Pseudomonadati</taxon>
        <taxon>Verrucomicrobiota</taxon>
        <taxon>Verrucomicrobiia</taxon>
        <taxon>Verrucomicrobiales</taxon>
        <taxon>Verrucomicrobiaceae</taxon>
        <taxon>Haloferula</taxon>
    </lineage>
</organism>
<dbReference type="SUPFAM" id="SSF53822">
    <property type="entry name" value="Periplasmic binding protein-like I"/>
    <property type="match status" value="1"/>
</dbReference>
<dbReference type="EMBL" id="AP024702">
    <property type="protein sequence ID" value="BCX46293.1"/>
    <property type="molecule type" value="Genomic_DNA"/>
</dbReference>
<reference evidence="6 7" key="1">
    <citation type="submission" date="2021-06" db="EMBL/GenBank/DDBJ databases">
        <title>Complete genome of Haloferula helveola possessing various polysaccharide degrading enzymes.</title>
        <authorList>
            <person name="Takami H."/>
            <person name="Huang C."/>
            <person name="Hamasaki K."/>
        </authorList>
    </citation>
    <scope>NUCLEOTIDE SEQUENCE [LARGE SCALE GENOMIC DNA]</scope>
    <source>
        <strain evidence="6 7">CN-1</strain>
    </source>
</reference>
<dbReference type="InterPro" id="IPR046335">
    <property type="entry name" value="LacI/GalR-like_sensor"/>
</dbReference>
<dbReference type="InterPro" id="IPR036388">
    <property type="entry name" value="WH-like_DNA-bd_sf"/>
</dbReference>
<dbReference type="Gene3D" id="1.10.10.10">
    <property type="entry name" value="Winged helix-like DNA-binding domain superfamily/Winged helix DNA-binding domain"/>
    <property type="match status" value="1"/>
</dbReference>
<evidence type="ECO:0000256" key="1">
    <source>
        <dbReference type="ARBA" id="ARBA00022491"/>
    </source>
</evidence>
<keyword evidence="1" id="KW-0678">Repressor</keyword>
<sequence>MRKIHILTAAEQAANHLRDEIQEGRIGPVMPGVITLEQETGVNRNTLEAGLRILEREGLIASQGTGRRRKIIDTEKRDDGGRSIRLAMLEFDEASKGESYVVEMRHRLEEAGHRVLVTRETLQHLAMNASRVAQLVARTQADAWIVGAGSRDVISWFSRRPFPTFCVFGRRRGLPIAGAGPDKTGAMRKAVSRLAGLGHVRIVLLTRTDRRLPVPGASETAFLESLEEMGIAGGDYNLPSWEDHPEDFQRVLNSLFAVSPPTAIIVDTVELYLSTQQFLLKQGLAVPRDVSLVCTDSSPVFDWCQPRIAHIHWDTRPLVRRVVRWAANVSKRRRDLRQSLIRATLVEGGTIAPAPGRAGAR</sequence>